<reference evidence="2" key="1">
    <citation type="submission" date="2018-06" db="EMBL/GenBank/DDBJ databases">
        <authorList>
            <consortium name="Pathogen Informatics"/>
            <person name="Doyle S."/>
        </authorList>
    </citation>
    <scope>NUCLEOTIDE SEQUENCE</scope>
    <source>
        <strain evidence="2">NCTC13307</strain>
    </source>
</reference>
<sequence>MNKDFAHLHVHTEYSLLDGFSRVKKLIKRAKELNMSSIAITDHGCMFGVIDFYKTAIKEGIKPIIGCEVYTAARGLRDKDPNYDKYQGHLVLLAKNMEGYKNLIKIVSTSYVEGFYYKPRVDMEELKKHNKGIIALSACLAGDVARALMNRNYEKAKQFALDYRDIFGEENFFLEIQDHNLPEQKEVNSGLVKLSKETGIPLVATNDVHYVNKEDSKIHDVLMCIQMGKTLNDPNRMRFGSDEFYLKSREEMEELFPYALEAIDNTVKIADMCNVEFDFNTIHLPKYDVPEGYTPETYLRELCFNGLKERYDNPSNEILERLNYELDVIEKMGYVEYF</sequence>
<organism evidence="2">
    <name type="scientific">Clostridioides difficile</name>
    <name type="common">Peptoclostridium difficile</name>
    <dbReference type="NCBI Taxonomy" id="1496"/>
    <lineage>
        <taxon>Bacteria</taxon>
        <taxon>Bacillati</taxon>
        <taxon>Bacillota</taxon>
        <taxon>Clostridia</taxon>
        <taxon>Peptostreptococcales</taxon>
        <taxon>Peptostreptococcaceae</taxon>
        <taxon>Clostridioides</taxon>
    </lineage>
</organism>
<dbReference type="GO" id="GO:0006260">
    <property type="term" value="P:DNA replication"/>
    <property type="evidence" value="ECO:0007669"/>
    <property type="project" value="InterPro"/>
</dbReference>
<protein>
    <submittedName>
        <fullName evidence="2">DNA polymerase III DnaE</fullName>
        <ecNumber evidence="2">2.7.7.7</ecNumber>
    </submittedName>
</protein>
<dbReference type="AlphaFoldDB" id="A0A381KMN6"/>
<name>A0A381KMN6_CLODI</name>
<dbReference type="InterPro" id="IPR004805">
    <property type="entry name" value="DnaE2/DnaE/PolC"/>
</dbReference>
<dbReference type="EC" id="2.7.7.7" evidence="2"/>
<dbReference type="Pfam" id="PF07733">
    <property type="entry name" value="DNA_pol3_alpha"/>
    <property type="match status" value="1"/>
</dbReference>
<dbReference type="GO" id="GO:0008408">
    <property type="term" value="F:3'-5' exonuclease activity"/>
    <property type="evidence" value="ECO:0007669"/>
    <property type="project" value="InterPro"/>
</dbReference>
<feature type="domain" description="Polymerase/histidinol phosphatase N-terminal" evidence="1">
    <location>
        <begin position="6"/>
        <end position="73"/>
    </location>
</feature>
<dbReference type="SUPFAM" id="SSF89550">
    <property type="entry name" value="PHP domain-like"/>
    <property type="match status" value="1"/>
</dbReference>
<dbReference type="EMBL" id="UFWD01000002">
    <property type="protein sequence ID" value="SUY83149.1"/>
    <property type="molecule type" value="Genomic_DNA"/>
</dbReference>
<keyword evidence="2" id="KW-0808">Transferase</keyword>
<accession>A0A381KMN6</accession>
<dbReference type="InterPro" id="IPR003141">
    <property type="entry name" value="Pol/His_phosphatase_N"/>
</dbReference>
<dbReference type="GO" id="GO:0003887">
    <property type="term" value="F:DNA-directed DNA polymerase activity"/>
    <property type="evidence" value="ECO:0007669"/>
    <property type="project" value="UniProtKB-EC"/>
</dbReference>
<proteinExistence type="predicted"/>
<dbReference type="PANTHER" id="PTHR32294:SF0">
    <property type="entry name" value="DNA POLYMERASE III SUBUNIT ALPHA"/>
    <property type="match status" value="1"/>
</dbReference>
<dbReference type="PANTHER" id="PTHR32294">
    <property type="entry name" value="DNA POLYMERASE III SUBUNIT ALPHA"/>
    <property type="match status" value="1"/>
</dbReference>
<dbReference type="Gene3D" id="3.20.20.140">
    <property type="entry name" value="Metal-dependent hydrolases"/>
    <property type="match status" value="1"/>
</dbReference>
<dbReference type="SMART" id="SM00481">
    <property type="entry name" value="POLIIIAc"/>
    <property type="match status" value="1"/>
</dbReference>
<dbReference type="InterPro" id="IPR004013">
    <property type="entry name" value="PHP_dom"/>
</dbReference>
<dbReference type="Pfam" id="PF02811">
    <property type="entry name" value="PHP"/>
    <property type="match status" value="1"/>
</dbReference>
<keyword evidence="2" id="KW-0548">Nucleotidyltransferase</keyword>
<dbReference type="InterPro" id="IPR016195">
    <property type="entry name" value="Pol/histidinol_Pase-like"/>
</dbReference>
<gene>
    <name evidence="2" type="primary">dnaE_2</name>
    <name evidence="2" type="ORF">NCTC13307_04263</name>
</gene>
<dbReference type="InterPro" id="IPR011708">
    <property type="entry name" value="DNA_pol3_alpha_NTPase_dom"/>
</dbReference>
<evidence type="ECO:0000313" key="2">
    <source>
        <dbReference type="EMBL" id="SUY83149.1"/>
    </source>
</evidence>
<dbReference type="CDD" id="cd12113">
    <property type="entry name" value="PHP_PolIIIA_DnaE3"/>
    <property type="match status" value="1"/>
</dbReference>
<evidence type="ECO:0000259" key="1">
    <source>
        <dbReference type="SMART" id="SM00481"/>
    </source>
</evidence>